<feature type="binding site" evidence="5">
    <location>
        <begin position="103"/>
        <end position="106"/>
    </location>
    <ligand>
        <name>(6S)-5,6,7,8-tetrahydrofolate</name>
        <dbReference type="ChEBI" id="CHEBI:57453"/>
    </ligand>
</feature>
<evidence type="ECO:0000256" key="3">
    <source>
        <dbReference type="ARBA" id="ARBA00022679"/>
    </source>
</evidence>
<dbReference type="HAMAP" id="MF_00182">
    <property type="entry name" value="Formyl_trans"/>
    <property type="match status" value="1"/>
</dbReference>
<organism evidence="8 9">
    <name type="scientific">Rubripirellula reticaptiva</name>
    <dbReference type="NCBI Taxonomy" id="2528013"/>
    <lineage>
        <taxon>Bacteria</taxon>
        <taxon>Pseudomonadati</taxon>
        <taxon>Planctomycetota</taxon>
        <taxon>Planctomycetia</taxon>
        <taxon>Pirellulales</taxon>
        <taxon>Pirellulaceae</taxon>
        <taxon>Rubripirellula</taxon>
    </lineage>
</organism>
<sequence>MGTGPFAVPAFEALRGEHEIVLVVTKPMPPVKSRKGPPPSPVRSWADTHGLPIFDPSTINDPQAIARVGELDPWLLVVCDYGHILKPAALATAAIGGINLHGSLLPAYRGAAPVQWSMLNGDAVTGVSVIHMTPRLDGGPIIAKEETFIGDHETAGELEDRLSQIGVAAVLHAVEKLRAWDGNSEIGEMQDASKVTKAPRLAKTNGDIDWGRSAREIDCHVRGMQPWPVAFTHIRVDAGKLPIRLAIKEVVITDIDTSDRSPGEILNAESIAGENSGADGFLVATADHAIEIKRLQPAGKREMLATDFLRGHSPPEGSRLFSP</sequence>
<accession>A0A5C6ESN7</accession>
<dbReference type="Proteomes" id="UP000317977">
    <property type="component" value="Unassembled WGS sequence"/>
</dbReference>
<gene>
    <name evidence="5 8" type="primary">fmt</name>
    <name evidence="8" type="ORF">Poly59_27160</name>
</gene>
<comment type="catalytic activity">
    <reaction evidence="5">
        <text>L-methionyl-tRNA(fMet) + (6R)-10-formyltetrahydrofolate = N-formyl-L-methionyl-tRNA(fMet) + (6S)-5,6,7,8-tetrahydrofolate + H(+)</text>
        <dbReference type="Rhea" id="RHEA:24380"/>
        <dbReference type="Rhea" id="RHEA-COMP:9952"/>
        <dbReference type="Rhea" id="RHEA-COMP:9953"/>
        <dbReference type="ChEBI" id="CHEBI:15378"/>
        <dbReference type="ChEBI" id="CHEBI:57453"/>
        <dbReference type="ChEBI" id="CHEBI:78530"/>
        <dbReference type="ChEBI" id="CHEBI:78844"/>
        <dbReference type="ChEBI" id="CHEBI:195366"/>
        <dbReference type="EC" id="2.1.2.9"/>
    </reaction>
</comment>
<dbReference type="Pfam" id="PF02911">
    <property type="entry name" value="Formyl_trans_C"/>
    <property type="match status" value="1"/>
</dbReference>
<dbReference type="GO" id="GO:0005829">
    <property type="term" value="C:cytosol"/>
    <property type="evidence" value="ECO:0007669"/>
    <property type="project" value="TreeGrafter"/>
</dbReference>
<dbReference type="InterPro" id="IPR044135">
    <property type="entry name" value="Met-tRNA-FMT_C"/>
</dbReference>
<comment type="caution">
    <text evidence="8">The sequence shown here is derived from an EMBL/GenBank/DDBJ whole genome shotgun (WGS) entry which is preliminary data.</text>
</comment>
<keyword evidence="9" id="KW-1185">Reference proteome</keyword>
<comment type="similarity">
    <text evidence="1 5">Belongs to the Fmt family.</text>
</comment>
<keyword evidence="4 5" id="KW-0648">Protein biosynthesis</keyword>
<dbReference type="Pfam" id="PF00551">
    <property type="entry name" value="Formyl_trans_N"/>
    <property type="match status" value="1"/>
</dbReference>
<evidence type="ECO:0000256" key="5">
    <source>
        <dbReference type="HAMAP-Rule" id="MF_00182"/>
    </source>
</evidence>
<comment type="function">
    <text evidence="5">Attaches a formyl group to the free amino group of methionyl-tRNA(fMet). The formyl group appears to play a dual role in the initiator identity of N-formylmethionyl-tRNA by promoting its recognition by IF2 and preventing the misappropriation of this tRNA by the elongation apparatus.</text>
</comment>
<dbReference type="InterPro" id="IPR005793">
    <property type="entry name" value="Formyl_trans_C"/>
</dbReference>
<dbReference type="CDD" id="cd08646">
    <property type="entry name" value="FMT_core_Met-tRNA-FMT_N"/>
    <property type="match status" value="1"/>
</dbReference>
<dbReference type="NCBIfam" id="TIGR00460">
    <property type="entry name" value="fmt"/>
    <property type="match status" value="1"/>
</dbReference>
<evidence type="ECO:0000259" key="7">
    <source>
        <dbReference type="Pfam" id="PF02911"/>
    </source>
</evidence>
<dbReference type="SUPFAM" id="SSF53328">
    <property type="entry name" value="Formyltransferase"/>
    <property type="match status" value="1"/>
</dbReference>
<evidence type="ECO:0000313" key="8">
    <source>
        <dbReference type="EMBL" id="TWU51127.1"/>
    </source>
</evidence>
<dbReference type="PANTHER" id="PTHR11138">
    <property type="entry name" value="METHIONYL-TRNA FORMYLTRANSFERASE"/>
    <property type="match status" value="1"/>
</dbReference>
<dbReference type="InterPro" id="IPR041711">
    <property type="entry name" value="Met-tRNA-FMT_N"/>
</dbReference>
<dbReference type="SUPFAM" id="SSF50486">
    <property type="entry name" value="FMT C-terminal domain-like"/>
    <property type="match status" value="1"/>
</dbReference>
<dbReference type="InterPro" id="IPR005794">
    <property type="entry name" value="Fmt"/>
</dbReference>
<keyword evidence="3 5" id="KW-0808">Transferase</keyword>
<feature type="domain" description="Formyl transferase C-terminal" evidence="7">
    <location>
        <begin position="201"/>
        <end position="312"/>
    </location>
</feature>
<protein>
    <recommendedName>
        <fullName evidence="2 5">Methionyl-tRNA formyltransferase</fullName>
        <ecNumber evidence="2 5">2.1.2.9</ecNumber>
    </recommendedName>
</protein>
<dbReference type="EC" id="2.1.2.9" evidence="2 5"/>
<dbReference type="PANTHER" id="PTHR11138:SF5">
    <property type="entry name" value="METHIONYL-TRNA FORMYLTRANSFERASE, MITOCHONDRIAL"/>
    <property type="match status" value="1"/>
</dbReference>
<reference evidence="8 9" key="1">
    <citation type="submission" date="2019-02" db="EMBL/GenBank/DDBJ databases">
        <title>Deep-cultivation of Planctomycetes and their phenomic and genomic characterization uncovers novel biology.</title>
        <authorList>
            <person name="Wiegand S."/>
            <person name="Jogler M."/>
            <person name="Boedeker C."/>
            <person name="Pinto D."/>
            <person name="Vollmers J."/>
            <person name="Rivas-Marin E."/>
            <person name="Kohn T."/>
            <person name="Peeters S.H."/>
            <person name="Heuer A."/>
            <person name="Rast P."/>
            <person name="Oberbeckmann S."/>
            <person name="Bunk B."/>
            <person name="Jeske O."/>
            <person name="Meyerdierks A."/>
            <person name="Storesund J.E."/>
            <person name="Kallscheuer N."/>
            <person name="Luecker S."/>
            <person name="Lage O.M."/>
            <person name="Pohl T."/>
            <person name="Merkel B.J."/>
            <person name="Hornburger P."/>
            <person name="Mueller R.-W."/>
            <person name="Bruemmer F."/>
            <person name="Labrenz M."/>
            <person name="Spormann A.M."/>
            <person name="Op Den Camp H."/>
            <person name="Overmann J."/>
            <person name="Amann R."/>
            <person name="Jetten M.S.M."/>
            <person name="Mascher T."/>
            <person name="Medema M.H."/>
            <person name="Devos D.P."/>
            <person name="Kaster A.-K."/>
            <person name="Ovreas L."/>
            <person name="Rohde M."/>
            <person name="Galperin M.Y."/>
            <person name="Jogler C."/>
        </authorList>
    </citation>
    <scope>NUCLEOTIDE SEQUENCE [LARGE SCALE GENOMIC DNA]</scope>
    <source>
        <strain evidence="8 9">Poly59</strain>
    </source>
</reference>
<dbReference type="InterPro" id="IPR036477">
    <property type="entry name" value="Formyl_transf_N_sf"/>
</dbReference>
<evidence type="ECO:0000256" key="1">
    <source>
        <dbReference type="ARBA" id="ARBA00010699"/>
    </source>
</evidence>
<dbReference type="Gene3D" id="3.40.50.12230">
    <property type="match status" value="1"/>
</dbReference>
<dbReference type="InterPro" id="IPR002376">
    <property type="entry name" value="Formyl_transf_N"/>
</dbReference>
<dbReference type="GO" id="GO:0004479">
    <property type="term" value="F:methionyl-tRNA formyltransferase activity"/>
    <property type="evidence" value="ECO:0007669"/>
    <property type="project" value="UniProtKB-UniRule"/>
</dbReference>
<evidence type="ECO:0000256" key="4">
    <source>
        <dbReference type="ARBA" id="ARBA00022917"/>
    </source>
</evidence>
<dbReference type="InterPro" id="IPR011034">
    <property type="entry name" value="Formyl_transferase-like_C_sf"/>
</dbReference>
<proteinExistence type="inferred from homology"/>
<dbReference type="AlphaFoldDB" id="A0A5C6ESN7"/>
<evidence type="ECO:0000259" key="6">
    <source>
        <dbReference type="Pfam" id="PF00551"/>
    </source>
</evidence>
<evidence type="ECO:0000256" key="2">
    <source>
        <dbReference type="ARBA" id="ARBA00012261"/>
    </source>
</evidence>
<dbReference type="CDD" id="cd08704">
    <property type="entry name" value="Met_tRNA_FMT_C"/>
    <property type="match status" value="1"/>
</dbReference>
<evidence type="ECO:0000313" key="9">
    <source>
        <dbReference type="Proteomes" id="UP000317977"/>
    </source>
</evidence>
<name>A0A5C6ESN7_9BACT</name>
<dbReference type="EMBL" id="SJPX01000003">
    <property type="protein sequence ID" value="TWU51127.1"/>
    <property type="molecule type" value="Genomic_DNA"/>
</dbReference>
<feature type="domain" description="Formyl transferase N-terminal" evidence="6">
    <location>
        <begin position="6"/>
        <end position="173"/>
    </location>
</feature>